<dbReference type="InterPro" id="IPR035985">
    <property type="entry name" value="Ubiquitin-activating_enz"/>
</dbReference>
<dbReference type="SUPFAM" id="SSF69572">
    <property type="entry name" value="Activating enzymes of the ubiquitin-like proteins"/>
    <property type="match status" value="1"/>
</dbReference>
<dbReference type="AlphaFoldDB" id="A0A120KMQ9"/>
<reference evidence="3" key="1">
    <citation type="submission" date="2016-02" db="EMBL/GenBank/DDBJ databases">
        <authorList>
            <person name="Holder M.E."/>
            <person name="Ajami N.J."/>
            <person name="Petrosino J.F."/>
        </authorList>
    </citation>
    <scope>NUCLEOTIDE SEQUENCE [LARGE SCALE GENOMIC DNA]</scope>
    <source>
        <strain evidence="3">DSM 12838</strain>
    </source>
</reference>
<gene>
    <name evidence="2" type="ORF">AXF15_01520</name>
</gene>
<dbReference type="Proteomes" id="UP000063964">
    <property type="component" value="Chromosome"/>
</dbReference>
<dbReference type="PANTHER" id="PTHR43267">
    <property type="entry name" value="TRNA THREONYLCARBAMOYLADENOSINE DEHYDRATASE"/>
    <property type="match status" value="1"/>
</dbReference>
<accession>A0A120KMQ9</accession>
<dbReference type="InterPro" id="IPR000594">
    <property type="entry name" value="ThiF_NAD_FAD-bd"/>
</dbReference>
<evidence type="ECO:0000259" key="1">
    <source>
        <dbReference type="Pfam" id="PF00899"/>
    </source>
</evidence>
<dbReference type="Gene3D" id="3.40.50.720">
    <property type="entry name" value="NAD(P)-binding Rossmann-like Domain"/>
    <property type="match status" value="1"/>
</dbReference>
<keyword evidence="3" id="KW-1185">Reference proteome</keyword>
<feature type="domain" description="THIF-type NAD/FAD binding fold" evidence="1">
    <location>
        <begin position="11"/>
        <end position="251"/>
    </location>
</feature>
<dbReference type="InterPro" id="IPR045886">
    <property type="entry name" value="ThiF/MoeB/HesA"/>
</dbReference>
<dbReference type="RefSeq" id="WP_066602364.1">
    <property type="nucleotide sequence ID" value="NZ_CP014230.1"/>
</dbReference>
<dbReference type="GO" id="GO:0061503">
    <property type="term" value="F:tRNA threonylcarbamoyladenosine dehydratase"/>
    <property type="evidence" value="ECO:0007669"/>
    <property type="project" value="TreeGrafter"/>
</dbReference>
<organism evidence="2 3">
    <name type="scientific">Desulfomicrobium orale DSM 12838</name>
    <dbReference type="NCBI Taxonomy" id="888061"/>
    <lineage>
        <taxon>Bacteria</taxon>
        <taxon>Pseudomonadati</taxon>
        <taxon>Thermodesulfobacteriota</taxon>
        <taxon>Desulfovibrionia</taxon>
        <taxon>Desulfovibrionales</taxon>
        <taxon>Desulfomicrobiaceae</taxon>
        <taxon>Desulfomicrobium</taxon>
    </lineage>
</organism>
<evidence type="ECO:0000313" key="3">
    <source>
        <dbReference type="Proteomes" id="UP000063964"/>
    </source>
</evidence>
<sequence length="255" mass="27663">MNTDALTRFARTLQLIGKEELDRLQAATVAVFGLGAVGSYVVESLARAGVGGLTLFDHDTVSRSNINRQLLALESTVGRFKVHVARERIMDISPFCRVDARVEFVNGDNAAALLSPGFDVVVDAIDGVNSKVNLIVAARSMGLPVVSSMGAAAKLDPSRIRTADISKSFMCPLAQIIRKRLRHRNISSGVRCVFSVEQAQNKNAPVLEEAPEQNRPGRPRAPIGSISYLTGMFGLHVAGETIRLLLGRDEEWRKA</sequence>
<dbReference type="GO" id="GO:0061504">
    <property type="term" value="P:cyclic threonylcarbamoyladenosine biosynthetic process"/>
    <property type="evidence" value="ECO:0007669"/>
    <property type="project" value="TreeGrafter"/>
</dbReference>
<dbReference type="STRING" id="888061.AXF15_01520"/>
<dbReference type="GO" id="GO:0008641">
    <property type="term" value="F:ubiquitin-like modifier activating enzyme activity"/>
    <property type="evidence" value="ECO:0007669"/>
    <property type="project" value="InterPro"/>
</dbReference>
<dbReference type="Pfam" id="PF00899">
    <property type="entry name" value="ThiF"/>
    <property type="match status" value="1"/>
</dbReference>
<dbReference type="KEGG" id="doa:AXF15_01520"/>
<dbReference type="PANTHER" id="PTHR43267:SF1">
    <property type="entry name" value="TRNA THREONYLCARBAMOYLADENOSINE DEHYDRATASE"/>
    <property type="match status" value="1"/>
</dbReference>
<name>A0A120KMQ9_9BACT</name>
<dbReference type="CDD" id="cd00755">
    <property type="entry name" value="YgdL_like"/>
    <property type="match status" value="1"/>
</dbReference>
<dbReference type="InterPro" id="IPR029752">
    <property type="entry name" value="D-isomer_DH_CS1"/>
</dbReference>
<protein>
    <submittedName>
        <fullName evidence="2">tRNA cyclic N6-threonylcarbamoyladenosine(37) synthase TcdA</fullName>
    </submittedName>
</protein>
<evidence type="ECO:0000313" key="2">
    <source>
        <dbReference type="EMBL" id="AMD91925.1"/>
    </source>
</evidence>
<dbReference type="EMBL" id="CP014230">
    <property type="protein sequence ID" value="AMD91925.1"/>
    <property type="molecule type" value="Genomic_DNA"/>
</dbReference>
<dbReference type="PROSITE" id="PS00065">
    <property type="entry name" value="D_2_HYDROXYACID_DH_1"/>
    <property type="match status" value="1"/>
</dbReference>
<proteinExistence type="predicted"/>